<reference evidence="2" key="2">
    <citation type="submission" date="2006-03" db="EMBL/GenBank/DDBJ databases">
        <title>The genome sequence of the Plasmodium falciparum HB3.</title>
        <authorList>
            <consortium name="The Broad Institute Genome Sequencing Platform"/>
            <person name="Birren B."/>
            <person name="Lander E."/>
            <person name="Galagan J."/>
            <person name="Nusbaum C."/>
            <person name="Devon K."/>
            <person name="Henn M."/>
            <person name="Jaffe D."/>
            <person name="Butler J."/>
            <person name="Alvarez P."/>
            <person name="Gnerre S."/>
            <person name="Grabherr M."/>
            <person name="Kleber M."/>
            <person name="Mauceli E."/>
            <person name="Brockman W."/>
            <person name="MacCallum I.A."/>
            <person name="Rounsley S."/>
            <person name="Young S."/>
            <person name="LaButti K."/>
            <person name="Pushparaj V."/>
            <person name="DeCaprio D."/>
            <person name="Crawford M."/>
            <person name="Koehrsen M."/>
            <person name="Engels R."/>
            <person name="Montgomery P."/>
            <person name="Pearson M."/>
            <person name="Howarth C."/>
            <person name="Larson L."/>
            <person name="Luoma S."/>
            <person name="White J."/>
            <person name="Kodira C."/>
            <person name="Zeng Q."/>
            <person name="Oleary S."/>
            <person name="Yandava C."/>
            <person name="Alvarado L."/>
            <person name="Wirth D."/>
            <person name="Volkman S."/>
            <person name="Hartl D."/>
        </authorList>
    </citation>
    <scope>NUCLEOTIDE SEQUENCE [LARGE SCALE GENOMIC DNA]</scope>
</reference>
<accession>A0A0L7KLS0</accession>
<dbReference type="AlphaFoldDB" id="A0A0L7KLS0"/>
<organism evidence="1 2">
    <name type="scientific">Plasmodium falciparum (isolate HB3)</name>
    <dbReference type="NCBI Taxonomy" id="137071"/>
    <lineage>
        <taxon>Eukaryota</taxon>
        <taxon>Sar</taxon>
        <taxon>Alveolata</taxon>
        <taxon>Apicomplexa</taxon>
        <taxon>Aconoidasida</taxon>
        <taxon>Haemosporida</taxon>
        <taxon>Plasmodiidae</taxon>
        <taxon>Plasmodium</taxon>
        <taxon>Plasmodium (Laverania)</taxon>
    </lineage>
</organism>
<evidence type="ECO:0000313" key="1">
    <source>
        <dbReference type="EMBL" id="KOB64036.1"/>
    </source>
</evidence>
<dbReference type="KEGG" id="pfh:PFHG_05446"/>
<dbReference type="EMBL" id="GG700927">
    <property type="protein sequence ID" value="KOB64036.1"/>
    <property type="molecule type" value="Genomic_DNA"/>
</dbReference>
<evidence type="ECO:0000313" key="2">
    <source>
        <dbReference type="Proteomes" id="UP000054289"/>
    </source>
</evidence>
<reference evidence="1 2" key="1">
    <citation type="submission" date="2006-03" db="EMBL/GenBank/DDBJ databases">
        <title>Annotation of Plasmodium falciparum HB3.</title>
        <authorList>
            <consortium name="The Broad Institute Genome Sequencing Platform"/>
            <person name="Volkman S.K."/>
            <person name="Neafsey D.E."/>
            <person name="Dash A.P."/>
            <person name="Chitnis C.E."/>
            <person name="Hartl D.L."/>
            <person name="Young S.K."/>
            <person name="Zeng Q."/>
            <person name="Koehrsen M."/>
            <person name="Alvarado L."/>
            <person name="Berlin A."/>
            <person name="Borenstein D."/>
            <person name="Chapman S.B."/>
            <person name="Chen Z."/>
            <person name="Engels R."/>
            <person name="Freedman E."/>
            <person name="Gellesch M."/>
            <person name="Goldberg J."/>
            <person name="Griggs A."/>
            <person name="Gujja S."/>
            <person name="Heilman E.R."/>
            <person name="Heiman D.I."/>
            <person name="Howarth C."/>
            <person name="Jen D."/>
            <person name="Larson L."/>
            <person name="Mehta T."/>
            <person name="Neiman D."/>
            <person name="Park D."/>
            <person name="Pearson M."/>
            <person name="Roberts A."/>
            <person name="Saif S."/>
            <person name="Shea T."/>
            <person name="Shenoy N."/>
            <person name="Sisk P."/>
            <person name="Stolte C."/>
            <person name="Sykes S."/>
            <person name="Walk T."/>
            <person name="White J."/>
            <person name="Yandava C."/>
            <person name="Haas B."/>
            <person name="Henn M.R."/>
            <person name="Nusbaum C."/>
            <person name="Birren B."/>
        </authorList>
    </citation>
    <scope>NUCLEOTIDE SEQUENCE [LARGE SCALE GENOMIC DNA]</scope>
    <source>
        <strain evidence="1">HB3</strain>
    </source>
</reference>
<protein>
    <submittedName>
        <fullName evidence="1">Uncharacterized protein</fullName>
    </submittedName>
</protein>
<dbReference type="OrthoDB" id="369348at2759"/>
<name>A0A0L7KLS0_PLAFX</name>
<dbReference type="Proteomes" id="UP000054289">
    <property type="component" value="Unassembled WGS sequence"/>
</dbReference>
<gene>
    <name evidence="1" type="ORF">PFHG_05446</name>
</gene>
<sequence>MKNFDSIFLNITGECQKENIIMKVTKFITPKEAAHECQRIMNCKFIILNYNKQLGSKSLNDDKAIFCSHTPINRISKLGFMIAGKNSSNMIHYTNNKKEKNTGIVNTGWGEP</sequence>
<proteinExistence type="predicted"/>